<feature type="domain" description="GtrA/DPMS transmembrane" evidence="24">
    <location>
        <begin position="292"/>
        <end position="412"/>
    </location>
</feature>
<dbReference type="InterPro" id="IPR001173">
    <property type="entry name" value="Glyco_trans_2-like"/>
</dbReference>
<dbReference type="Gene3D" id="3.90.550.10">
    <property type="entry name" value="Spore Coat Polysaccharide Biosynthesis Protein SpsA, Chain A"/>
    <property type="match status" value="1"/>
</dbReference>
<evidence type="ECO:0000256" key="16">
    <source>
        <dbReference type="ARBA" id="ARBA00023211"/>
    </source>
</evidence>
<evidence type="ECO:0000256" key="6">
    <source>
        <dbReference type="ARBA" id="ARBA00004922"/>
    </source>
</evidence>
<dbReference type="InterPro" id="IPR039528">
    <property type="entry name" value="DPM1-like"/>
</dbReference>
<evidence type="ECO:0000256" key="12">
    <source>
        <dbReference type="ARBA" id="ARBA00022723"/>
    </source>
</evidence>
<keyword evidence="14 22" id="KW-1133">Transmembrane helix</keyword>
<comment type="pathway">
    <text evidence="6">Protein modification; protein glycosylation.</text>
</comment>
<protein>
    <recommendedName>
        <fullName evidence="18">Dolichol-phosphate mannosyltransferase</fullName>
        <ecNumber evidence="8">2.4.1.83</ecNumber>
    </recommendedName>
    <alternativeName>
        <fullName evidence="20">Dolichol-phosphate mannose synthase</fullName>
    </alternativeName>
    <alternativeName>
        <fullName evidence="19">Dolichyl-phosphate beta-D-mannosyltransferase</fullName>
    </alternativeName>
    <alternativeName>
        <fullName evidence="21">Mannose-P-dolichol synthase</fullName>
    </alternativeName>
</protein>
<comment type="caution">
    <text evidence="25">The sequence shown here is derived from an EMBL/GenBank/DDBJ whole genome shotgun (WGS) entry which is preliminary data.</text>
</comment>
<gene>
    <name evidence="25" type="ORF">ENR47_01840</name>
</gene>
<proteinExistence type="inferred from homology"/>
<keyword evidence="12" id="KW-0479">Metal-binding</keyword>
<dbReference type="Pfam" id="PF04138">
    <property type="entry name" value="GtrA_DPMS_TM"/>
    <property type="match status" value="1"/>
</dbReference>
<dbReference type="InterPro" id="IPR007267">
    <property type="entry name" value="GtrA_DPMS_TM"/>
</dbReference>
<evidence type="ECO:0000256" key="19">
    <source>
        <dbReference type="ARBA" id="ARBA00082336"/>
    </source>
</evidence>
<comment type="cofactor">
    <cofactor evidence="1">
        <name>Ca(2+)</name>
        <dbReference type="ChEBI" id="CHEBI:29108"/>
    </cofactor>
</comment>
<comment type="cofactor">
    <cofactor evidence="3">
        <name>Mg(2+)</name>
        <dbReference type="ChEBI" id="CHEBI:18420"/>
    </cofactor>
</comment>
<keyword evidence="13" id="KW-0460">Magnesium</keyword>
<evidence type="ECO:0000256" key="8">
    <source>
        <dbReference type="ARBA" id="ARBA00012704"/>
    </source>
</evidence>
<dbReference type="GO" id="GO:0046872">
    <property type="term" value="F:metal ion binding"/>
    <property type="evidence" value="ECO:0007669"/>
    <property type="project" value="UniProtKB-KW"/>
</dbReference>
<dbReference type="Pfam" id="PF00535">
    <property type="entry name" value="Glycos_transf_2"/>
    <property type="match status" value="1"/>
</dbReference>
<evidence type="ECO:0000256" key="18">
    <source>
        <dbReference type="ARBA" id="ARBA00074878"/>
    </source>
</evidence>
<dbReference type="GO" id="GO:0004582">
    <property type="term" value="F:dolichyl-phosphate beta-D-mannosyltransferase activity"/>
    <property type="evidence" value="ECO:0007669"/>
    <property type="project" value="UniProtKB-EC"/>
</dbReference>
<dbReference type="AlphaFoldDB" id="A0A832H319"/>
<dbReference type="GO" id="GO:0035269">
    <property type="term" value="P:protein O-linked glycosylation via mannose"/>
    <property type="evidence" value="ECO:0007669"/>
    <property type="project" value="TreeGrafter"/>
</dbReference>
<evidence type="ECO:0000256" key="17">
    <source>
        <dbReference type="ARBA" id="ARBA00053724"/>
    </source>
</evidence>
<keyword evidence="16" id="KW-0464">Manganese</keyword>
<feature type="transmembrane region" description="Helical" evidence="22">
    <location>
        <begin position="290"/>
        <end position="312"/>
    </location>
</feature>
<comment type="function">
    <text evidence="17">Transfers mannose from GDP-mannose to dolichol monophosphate to form dolichol phosphate mannose (Dol-P-Man) which is the mannosyl donor in pathways leading to N-glycosylation, glycosyl phosphatidylinositol membrane anchoring, and O-mannosylation of proteins.</text>
</comment>
<dbReference type="GO" id="GO:0006506">
    <property type="term" value="P:GPI anchor biosynthetic process"/>
    <property type="evidence" value="ECO:0007669"/>
    <property type="project" value="TreeGrafter"/>
</dbReference>
<evidence type="ECO:0000256" key="4">
    <source>
        <dbReference type="ARBA" id="ARBA00004141"/>
    </source>
</evidence>
<dbReference type="EMBL" id="DSRD01000122">
    <property type="protein sequence ID" value="HGW93016.1"/>
    <property type="molecule type" value="Genomic_DNA"/>
</dbReference>
<feature type="transmembrane region" description="Helical" evidence="22">
    <location>
        <begin position="360"/>
        <end position="381"/>
    </location>
</feature>
<evidence type="ECO:0000256" key="7">
    <source>
        <dbReference type="ARBA" id="ARBA00006739"/>
    </source>
</evidence>
<dbReference type="GO" id="GO:0000271">
    <property type="term" value="P:polysaccharide biosynthetic process"/>
    <property type="evidence" value="ECO:0007669"/>
    <property type="project" value="InterPro"/>
</dbReference>
<evidence type="ECO:0000256" key="3">
    <source>
        <dbReference type="ARBA" id="ARBA00001946"/>
    </source>
</evidence>
<accession>A0A832H319</accession>
<evidence type="ECO:0000256" key="14">
    <source>
        <dbReference type="ARBA" id="ARBA00022989"/>
    </source>
</evidence>
<evidence type="ECO:0000259" key="23">
    <source>
        <dbReference type="Pfam" id="PF00535"/>
    </source>
</evidence>
<feature type="transmembrane region" description="Helical" evidence="22">
    <location>
        <begin position="387"/>
        <end position="407"/>
    </location>
</feature>
<dbReference type="CDD" id="cd06442">
    <property type="entry name" value="DPM1_like"/>
    <property type="match status" value="1"/>
</dbReference>
<evidence type="ECO:0000256" key="9">
    <source>
        <dbReference type="ARBA" id="ARBA00022676"/>
    </source>
</evidence>
<dbReference type="EC" id="2.4.1.83" evidence="8"/>
<dbReference type="GO" id="GO:0012505">
    <property type="term" value="C:endomembrane system"/>
    <property type="evidence" value="ECO:0007669"/>
    <property type="project" value="UniProtKB-SubCell"/>
</dbReference>
<dbReference type="GO" id="GO:0006488">
    <property type="term" value="P:dolichol-linked oligosaccharide biosynthetic process"/>
    <property type="evidence" value="ECO:0007669"/>
    <property type="project" value="TreeGrafter"/>
</dbReference>
<sequence length="419" mass="47456">MLITGHNLLPVPSGELQISRLSQSWHGRERFYPETAVCNPVRFSLVVPTYNEAGNIERIVQRLCALLDEALPNDYELIVVDDDSPDLTWNYAQALMADYPRLRVMRRQQERGLSTAVIRGWQAARGEILGVIDGDLQHPPETLLTLLTRIDDGADLAVASRHVEGGGVSTWSASRRFLSRGAQLLGLILLPQVVSRVTDPMSGYFLVQRTAIADVPLSPVGYKILIEVLGRGAIKTIAEVGYVFHEREEGESKVTWKQYTDYLQHLLRLRIASGRLGRLSRNFKFPVGRFLRFGLVGLSGSVVDMAALYFFFEVLNVGLTRSAIFAAELAIINNFYWNDVWTFGDLAKQQRGWQLMIKRFFKFNIVCLMGLILKILLLNLFFNGLHLNAYVANLLAIAIVTFWNFWINLKLSWRVTQVK</sequence>
<evidence type="ECO:0000256" key="10">
    <source>
        <dbReference type="ARBA" id="ARBA00022679"/>
    </source>
</evidence>
<evidence type="ECO:0000256" key="13">
    <source>
        <dbReference type="ARBA" id="ARBA00022842"/>
    </source>
</evidence>
<comment type="subcellular location">
    <subcellularLocation>
        <location evidence="5">Endomembrane system</location>
    </subcellularLocation>
    <subcellularLocation>
        <location evidence="4">Membrane</location>
        <topology evidence="4">Multi-pass membrane protein</topology>
    </subcellularLocation>
</comment>
<keyword evidence="15 22" id="KW-0472">Membrane</keyword>
<name>A0A832H319_9CYAN</name>
<evidence type="ECO:0000256" key="1">
    <source>
        <dbReference type="ARBA" id="ARBA00001913"/>
    </source>
</evidence>
<evidence type="ECO:0000256" key="22">
    <source>
        <dbReference type="SAM" id="Phobius"/>
    </source>
</evidence>
<evidence type="ECO:0000256" key="21">
    <source>
        <dbReference type="ARBA" id="ARBA00083744"/>
    </source>
</evidence>
<reference evidence="25" key="1">
    <citation type="journal article" date="2020" name="mSystems">
        <title>Genome- and Community-Level Interaction Insights into Carbon Utilization and Element Cycling Functions of Hydrothermarchaeota in Hydrothermal Sediment.</title>
        <authorList>
            <person name="Zhou Z."/>
            <person name="Liu Y."/>
            <person name="Xu W."/>
            <person name="Pan J."/>
            <person name="Luo Z.H."/>
            <person name="Li M."/>
        </authorList>
    </citation>
    <scope>NUCLEOTIDE SEQUENCE [LARGE SCALE GENOMIC DNA]</scope>
    <source>
        <strain evidence="25">SpSt-402</strain>
    </source>
</reference>
<organism evidence="25">
    <name type="scientific">Oscillatoriales cyanobacterium SpSt-402</name>
    <dbReference type="NCBI Taxonomy" id="2282168"/>
    <lineage>
        <taxon>Bacteria</taxon>
        <taxon>Bacillati</taxon>
        <taxon>Cyanobacteriota</taxon>
        <taxon>Cyanophyceae</taxon>
        <taxon>Oscillatoriophycideae</taxon>
        <taxon>Oscillatoriales</taxon>
    </lineage>
</organism>
<dbReference type="SUPFAM" id="SSF53448">
    <property type="entry name" value="Nucleotide-diphospho-sugar transferases"/>
    <property type="match status" value="1"/>
</dbReference>
<evidence type="ECO:0000256" key="15">
    <source>
        <dbReference type="ARBA" id="ARBA00023136"/>
    </source>
</evidence>
<feature type="domain" description="Glycosyltransferase 2-like" evidence="23">
    <location>
        <begin position="44"/>
        <end position="204"/>
    </location>
</feature>
<comment type="cofactor">
    <cofactor evidence="2">
        <name>Mn(2+)</name>
        <dbReference type="ChEBI" id="CHEBI:29035"/>
    </cofactor>
</comment>
<dbReference type="GO" id="GO:0016020">
    <property type="term" value="C:membrane"/>
    <property type="evidence" value="ECO:0007669"/>
    <property type="project" value="UniProtKB-SubCell"/>
</dbReference>
<evidence type="ECO:0000256" key="11">
    <source>
        <dbReference type="ARBA" id="ARBA00022692"/>
    </source>
</evidence>
<dbReference type="FunFam" id="3.90.550.10:FF:000119">
    <property type="entry name" value="Dolichol-phosphate mannosyltransferase subunit 1"/>
    <property type="match status" value="1"/>
</dbReference>
<keyword evidence="11 22" id="KW-0812">Transmembrane</keyword>
<comment type="similarity">
    <text evidence="7">Belongs to the glycosyltransferase 2 family.</text>
</comment>
<evidence type="ECO:0000313" key="25">
    <source>
        <dbReference type="EMBL" id="HGW93016.1"/>
    </source>
</evidence>
<keyword evidence="9" id="KW-0328">Glycosyltransferase</keyword>
<evidence type="ECO:0000256" key="5">
    <source>
        <dbReference type="ARBA" id="ARBA00004308"/>
    </source>
</evidence>
<evidence type="ECO:0000256" key="20">
    <source>
        <dbReference type="ARBA" id="ARBA00082614"/>
    </source>
</evidence>
<dbReference type="PANTHER" id="PTHR43398">
    <property type="entry name" value="DOLICHOL-PHOSPHATE MANNOSYLTRANSFERASE SUBUNIT 1"/>
    <property type="match status" value="1"/>
</dbReference>
<dbReference type="InterPro" id="IPR029044">
    <property type="entry name" value="Nucleotide-diphossugar_trans"/>
</dbReference>
<keyword evidence="10 25" id="KW-0808">Transferase</keyword>
<dbReference type="PANTHER" id="PTHR43398:SF1">
    <property type="entry name" value="DOLICHOL-PHOSPHATE MANNOSYLTRANSFERASE SUBUNIT 1"/>
    <property type="match status" value="1"/>
</dbReference>
<evidence type="ECO:0000259" key="24">
    <source>
        <dbReference type="Pfam" id="PF04138"/>
    </source>
</evidence>
<evidence type="ECO:0000256" key="2">
    <source>
        <dbReference type="ARBA" id="ARBA00001936"/>
    </source>
</evidence>